<dbReference type="AlphaFoldDB" id="A0A0C2ZPC4"/>
<dbReference type="InParanoid" id="A0A0C2ZPC4"/>
<keyword evidence="1" id="KW-0472">Membrane</keyword>
<feature type="transmembrane region" description="Helical" evidence="1">
    <location>
        <begin position="82"/>
        <end position="102"/>
    </location>
</feature>
<keyword evidence="1" id="KW-1133">Transmembrane helix</keyword>
<evidence type="ECO:0000256" key="1">
    <source>
        <dbReference type="SAM" id="Phobius"/>
    </source>
</evidence>
<dbReference type="EMBL" id="KN822154">
    <property type="protein sequence ID" value="KIM54462.1"/>
    <property type="molecule type" value="Genomic_DNA"/>
</dbReference>
<dbReference type="HOGENOM" id="CLU_2265306_0_0_1"/>
<accession>A0A0C2ZPC4</accession>
<evidence type="ECO:0000313" key="2">
    <source>
        <dbReference type="EMBL" id="KIM54462.1"/>
    </source>
</evidence>
<gene>
    <name evidence="2" type="ORF">SCLCIDRAFT_376293</name>
</gene>
<keyword evidence="3" id="KW-1185">Reference proteome</keyword>
<dbReference type="Proteomes" id="UP000053989">
    <property type="component" value="Unassembled WGS sequence"/>
</dbReference>
<protein>
    <submittedName>
        <fullName evidence="2">Uncharacterized protein</fullName>
    </submittedName>
</protein>
<organism evidence="2 3">
    <name type="scientific">Scleroderma citrinum Foug A</name>
    <dbReference type="NCBI Taxonomy" id="1036808"/>
    <lineage>
        <taxon>Eukaryota</taxon>
        <taxon>Fungi</taxon>
        <taxon>Dikarya</taxon>
        <taxon>Basidiomycota</taxon>
        <taxon>Agaricomycotina</taxon>
        <taxon>Agaricomycetes</taxon>
        <taxon>Agaricomycetidae</taxon>
        <taxon>Boletales</taxon>
        <taxon>Sclerodermatineae</taxon>
        <taxon>Sclerodermataceae</taxon>
        <taxon>Scleroderma</taxon>
    </lineage>
</organism>
<evidence type="ECO:0000313" key="3">
    <source>
        <dbReference type="Proteomes" id="UP000053989"/>
    </source>
</evidence>
<proteinExistence type="predicted"/>
<sequence length="103" mass="12091">MDMITRNQQCTLSSSPTVLSRAVPKRSRRVVCYFKRVHHTLRLPMLGRIQMHGTLSQTKHIMQGFPNVEIYNLVRVARLYEALYNFHLPMLYLASHSFVLFLD</sequence>
<reference evidence="2 3" key="1">
    <citation type="submission" date="2014-04" db="EMBL/GenBank/DDBJ databases">
        <authorList>
            <consortium name="DOE Joint Genome Institute"/>
            <person name="Kuo A."/>
            <person name="Kohler A."/>
            <person name="Nagy L.G."/>
            <person name="Floudas D."/>
            <person name="Copeland A."/>
            <person name="Barry K.W."/>
            <person name="Cichocki N."/>
            <person name="Veneault-Fourrey C."/>
            <person name="LaButti K."/>
            <person name="Lindquist E.A."/>
            <person name="Lipzen A."/>
            <person name="Lundell T."/>
            <person name="Morin E."/>
            <person name="Murat C."/>
            <person name="Sun H."/>
            <person name="Tunlid A."/>
            <person name="Henrissat B."/>
            <person name="Grigoriev I.V."/>
            <person name="Hibbett D.S."/>
            <person name="Martin F."/>
            <person name="Nordberg H.P."/>
            <person name="Cantor M.N."/>
            <person name="Hua S.X."/>
        </authorList>
    </citation>
    <scope>NUCLEOTIDE SEQUENCE [LARGE SCALE GENOMIC DNA]</scope>
    <source>
        <strain evidence="2 3">Foug A</strain>
    </source>
</reference>
<keyword evidence="1" id="KW-0812">Transmembrane</keyword>
<reference evidence="3" key="2">
    <citation type="submission" date="2015-01" db="EMBL/GenBank/DDBJ databases">
        <title>Evolutionary Origins and Diversification of the Mycorrhizal Mutualists.</title>
        <authorList>
            <consortium name="DOE Joint Genome Institute"/>
            <consortium name="Mycorrhizal Genomics Consortium"/>
            <person name="Kohler A."/>
            <person name="Kuo A."/>
            <person name="Nagy L.G."/>
            <person name="Floudas D."/>
            <person name="Copeland A."/>
            <person name="Barry K.W."/>
            <person name="Cichocki N."/>
            <person name="Veneault-Fourrey C."/>
            <person name="LaButti K."/>
            <person name="Lindquist E.A."/>
            <person name="Lipzen A."/>
            <person name="Lundell T."/>
            <person name="Morin E."/>
            <person name="Murat C."/>
            <person name="Riley R."/>
            <person name="Ohm R."/>
            <person name="Sun H."/>
            <person name="Tunlid A."/>
            <person name="Henrissat B."/>
            <person name="Grigoriev I.V."/>
            <person name="Hibbett D.S."/>
            <person name="Martin F."/>
        </authorList>
    </citation>
    <scope>NUCLEOTIDE SEQUENCE [LARGE SCALE GENOMIC DNA]</scope>
    <source>
        <strain evidence="3">Foug A</strain>
    </source>
</reference>
<name>A0A0C2ZPC4_9AGAM</name>